<gene>
    <name evidence="6" type="ORF">Ocin01_00535</name>
</gene>
<dbReference type="OrthoDB" id="346907at2759"/>
<dbReference type="InterPro" id="IPR013783">
    <property type="entry name" value="Ig-like_fold"/>
</dbReference>
<dbReference type="InterPro" id="IPR007110">
    <property type="entry name" value="Ig-like_dom"/>
</dbReference>
<name>A0A1D2NLN3_ORCCI</name>
<dbReference type="PANTHER" id="PTHR45080">
    <property type="entry name" value="CONTACTIN 5"/>
    <property type="match status" value="1"/>
</dbReference>
<evidence type="ECO:0000313" key="6">
    <source>
        <dbReference type="EMBL" id="ODN06119.1"/>
    </source>
</evidence>
<sequence>MKKSVSLRIVSLLLTFVLHDALSVITARASETNPKIVFTHVGNIWNNVSNGSSNAVYYSTSGSDLFVSCTAPYPIQWNINGIIAPAEIVKMLPPKRNLHENMFEIRTNYFFLSGNGYAGLAASAQIACEKVGDDTIRDYFSVFVRGNNPFVEPATKIVTDSKLIPCPTTDPTSPTMLYLQASDGTEGLVNDVTYNPIEGFRSDNVFDGIYICKKESSHITIVANASQALPDHQFSPTVELIKSFSDEPIEFTCSSKTKSIKLKLEDDTTVALTYSVDTDQTKTAKLSLPEGLKEKNVKGKVTCMSNDKNELIKEWSYEFIEAPELYLDNFEGEVDCLSPLTPKMAQTVRCRNSMDCQFMDHCFQNETLCNFKKQKQFFATDDTFCWIEKLATGRACASVPYSHLNGRVQCTVLGLTKKYDFFISLDSIDVNSTWKDAPEKELLRMDATPEILYTESSSRFFCTGSAYLFADSLSFEIEYKNGTKRLLQDDGKVVNISNPYSENLRKIDEFNVLGVLNINLPIDAIAIHCLAPWWNSTDIMTTSSKFETRQLLAPTIPEVNENEVKVTLYINAPNQRLTCFAKGEPQPKYQWLFRNDTKSAYANVEDVFPSLTTILGSNGKSYLEFPSVSEMNSGEFKCAANNSLGNVSQIYQVQVSDKKNPCLE</sequence>
<dbReference type="InterPro" id="IPR036179">
    <property type="entry name" value="Ig-like_dom_sf"/>
</dbReference>
<protein>
    <submittedName>
        <fullName evidence="6">Hemicentin-2</fullName>
    </submittedName>
</protein>
<dbReference type="SUPFAM" id="SSF48726">
    <property type="entry name" value="Immunoglobulin"/>
    <property type="match status" value="1"/>
</dbReference>
<dbReference type="PROSITE" id="PS50835">
    <property type="entry name" value="IG_LIKE"/>
    <property type="match status" value="1"/>
</dbReference>
<dbReference type="PANTHER" id="PTHR45080:SF8">
    <property type="entry name" value="IG-LIKE DOMAIN-CONTAINING PROTEIN"/>
    <property type="match status" value="1"/>
</dbReference>
<dbReference type="Gene3D" id="2.60.40.10">
    <property type="entry name" value="Immunoglobulins"/>
    <property type="match status" value="1"/>
</dbReference>
<dbReference type="GO" id="GO:0005886">
    <property type="term" value="C:plasma membrane"/>
    <property type="evidence" value="ECO:0007669"/>
    <property type="project" value="TreeGrafter"/>
</dbReference>
<dbReference type="GO" id="GO:0008046">
    <property type="term" value="F:axon guidance receptor activity"/>
    <property type="evidence" value="ECO:0007669"/>
    <property type="project" value="TreeGrafter"/>
</dbReference>
<organism evidence="6 7">
    <name type="scientific">Orchesella cincta</name>
    <name type="common">Springtail</name>
    <name type="synonym">Podura cincta</name>
    <dbReference type="NCBI Taxonomy" id="48709"/>
    <lineage>
        <taxon>Eukaryota</taxon>
        <taxon>Metazoa</taxon>
        <taxon>Ecdysozoa</taxon>
        <taxon>Arthropoda</taxon>
        <taxon>Hexapoda</taxon>
        <taxon>Collembola</taxon>
        <taxon>Entomobryomorpha</taxon>
        <taxon>Entomobryoidea</taxon>
        <taxon>Orchesellidae</taxon>
        <taxon>Orchesellinae</taxon>
        <taxon>Orchesella</taxon>
    </lineage>
</organism>
<keyword evidence="3" id="KW-0393">Immunoglobulin domain</keyword>
<dbReference type="SMART" id="SM00408">
    <property type="entry name" value="IGc2"/>
    <property type="match status" value="1"/>
</dbReference>
<dbReference type="AlphaFoldDB" id="A0A1D2NLN3"/>
<dbReference type="Proteomes" id="UP000094527">
    <property type="component" value="Unassembled WGS sequence"/>
</dbReference>
<dbReference type="GO" id="GO:0030424">
    <property type="term" value="C:axon"/>
    <property type="evidence" value="ECO:0007669"/>
    <property type="project" value="TreeGrafter"/>
</dbReference>
<dbReference type="GO" id="GO:0043025">
    <property type="term" value="C:neuronal cell body"/>
    <property type="evidence" value="ECO:0007669"/>
    <property type="project" value="TreeGrafter"/>
</dbReference>
<feature type="signal peptide" evidence="4">
    <location>
        <begin position="1"/>
        <end position="23"/>
    </location>
</feature>
<evidence type="ECO:0000256" key="2">
    <source>
        <dbReference type="ARBA" id="ARBA00023157"/>
    </source>
</evidence>
<keyword evidence="1 4" id="KW-0732">Signal</keyword>
<evidence type="ECO:0000256" key="1">
    <source>
        <dbReference type="ARBA" id="ARBA00022729"/>
    </source>
</evidence>
<dbReference type="InterPro" id="IPR003598">
    <property type="entry name" value="Ig_sub2"/>
</dbReference>
<evidence type="ECO:0000256" key="4">
    <source>
        <dbReference type="SAM" id="SignalP"/>
    </source>
</evidence>
<dbReference type="InterPro" id="IPR050958">
    <property type="entry name" value="Cell_Adh-Cytoskel_Orgn"/>
</dbReference>
<comment type="caution">
    <text evidence="6">The sequence shown here is derived from an EMBL/GenBank/DDBJ whole genome shotgun (WGS) entry which is preliminary data.</text>
</comment>
<proteinExistence type="predicted"/>
<dbReference type="GO" id="GO:0007156">
    <property type="term" value="P:homophilic cell adhesion via plasma membrane adhesion molecules"/>
    <property type="evidence" value="ECO:0007669"/>
    <property type="project" value="TreeGrafter"/>
</dbReference>
<evidence type="ECO:0000256" key="3">
    <source>
        <dbReference type="ARBA" id="ARBA00023319"/>
    </source>
</evidence>
<keyword evidence="7" id="KW-1185">Reference proteome</keyword>
<keyword evidence="2" id="KW-1015">Disulfide bond</keyword>
<dbReference type="GO" id="GO:0050808">
    <property type="term" value="P:synapse organization"/>
    <property type="evidence" value="ECO:0007669"/>
    <property type="project" value="TreeGrafter"/>
</dbReference>
<feature type="chain" id="PRO_5008905725" evidence="4">
    <location>
        <begin position="24"/>
        <end position="664"/>
    </location>
</feature>
<dbReference type="Pfam" id="PF13927">
    <property type="entry name" value="Ig_3"/>
    <property type="match status" value="1"/>
</dbReference>
<reference evidence="6 7" key="1">
    <citation type="journal article" date="2016" name="Genome Biol. Evol.">
        <title>Gene Family Evolution Reflects Adaptation to Soil Environmental Stressors in the Genome of the Collembolan Orchesella cincta.</title>
        <authorList>
            <person name="Faddeeva-Vakhrusheva A."/>
            <person name="Derks M.F."/>
            <person name="Anvar S.Y."/>
            <person name="Agamennone V."/>
            <person name="Suring W."/>
            <person name="Smit S."/>
            <person name="van Straalen N.M."/>
            <person name="Roelofs D."/>
        </authorList>
    </citation>
    <scope>NUCLEOTIDE SEQUENCE [LARGE SCALE GENOMIC DNA]</scope>
    <source>
        <tissue evidence="6">Mixed pool</tissue>
    </source>
</reference>
<evidence type="ECO:0000313" key="7">
    <source>
        <dbReference type="Proteomes" id="UP000094527"/>
    </source>
</evidence>
<dbReference type="EMBL" id="LJIJ01000010">
    <property type="protein sequence ID" value="ODN06119.1"/>
    <property type="molecule type" value="Genomic_DNA"/>
</dbReference>
<dbReference type="OMA" id="QWNINGI"/>
<accession>A0A1D2NLN3</accession>
<feature type="domain" description="Ig-like" evidence="5">
    <location>
        <begin position="557"/>
        <end position="656"/>
    </location>
</feature>
<evidence type="ECO:0000259" key="5">
    <source>
        <dbReference type="PROSITE" id="PS50835"/>
    </source>
</evidence>